<reference evidence="2 3" key="1">
    <citation type="submission" date="2022-11" db="EMBL/GenBank/DDBJ databases">
        <title>The First Case of Preauricular Fistular Abscess Caused by Peptoniphilus grossensis.</title>
        <authorList>
            <person name="Byun J.-H."/>
        </authorList>
    </citation>
    <scope>NUCLEOTIDE SEQUENCE [LARGE SCALE GENOMIC DNA]</scope>
    <source>
        <strain evidence="2 3">GYB008</strain>
    </source>
</reference>
<feature type="transmembrane region" description="Helical" evidence="1">
    <location>
        <begin position="72"/>
        <end position="90"/>
    </location>
</feature>
<keyword evidence="3" id="KW-1185">Reference proteome</keyword>
<organism evidence="2 3">
    <name type="scientific">Peptoniphilus grossensis</name>
    <dbReference type="NCBI Taxonomy" id="1465756"/>
    <lineage>
        <taxon>Bacteria</taxon>
        <taxon>Bacillati</taxon>
        <taxon>Bacillota</taxon>
        <taxon>Tissierellia</taxon>
        <taxon>Tissierellales</taxon>
        <taxon>Peptoniphilaceae</taxon>
        <taxon>Peptoniphilus</taxon>
    </lineage>
</organism>
<protein>
    <submittedName>
        <fullName evidence="2">Uncharacterized protein</fullName>
    </submittedName>
</protein>
<evidence type="ECO:0000313" key="2">
    <source>
        <dbReference type="EMBL" id="MEF3317335.1"/>
    </source>
</evidence>
<name>A0ABU7X7U0_9FIRM</name>
<comment type="caution">
    <text evidence="2">The sequence shown here is derived from an EMBL/GenBank/DDBJ whole genome shotgun (WGS) entry which is preliminary data.</text>
</comment>
<dbReference type="RefSeq" id="WP_332086652.1">
    <property type="nucleotide sequence ID" value="NZ_JARBCY010000011.1"/>
</dbReference>
<feature type="transmembrane region" description="Helical" evidence="1">
    <location>
        <begin position="9"/>
        <end position="28"/>
    </location>
</feature>
<sequence>MNKTKINKIVLSSAYGLLLLLIAFNFYLNGYLRDYSIYDYNFLYALNLLIIPSLALLYFYLKKESGKLKLPLYFLLVALFFINIFIFSQANKSINDYQEEALSFFEITNINNNFRG</sequence>
<evidence type="ECO:0000256" key="1">
    <source>
        <dbReference type="SAM" id="Phobius"/>
    </source>
</evidence>
<gene>
    <name evidence="2" type="ORF">PV361_01285</name>
</gene>
<accession>A0ABU7X7U0</accession>
<feature type="transmembrane region" description="Helical" evidence="1">
    <location>
        <begin position="40"/>
        <end position="60"/>
    </location>
</feature>
<keyword evidence="1" id="KW-0472">Membrane</keyword>
<dbReference type="EMBL" id="JARBCY010000011">
    <property type="protein sequence ID" value="MEF3317335.1"/>
    <property type="molecule type" value="Genomic_DNA"/>
</dbReference>
<keyword evidence="1" id="KW-1133">Transmembrane helix</keyword>
<dbReference type="Proteomes" id="UP001328425">
    <property type="component" value="Unassembled WGS sequence"/>
</dbReference>
<proteinExistence type="predicted"/>
<keyword evidence="1" id="KW-0812">Transmembrane</keyword>
<evidence type="ECO:0000313" key="3">
    <source>
        <dbReference type="Proteomes" id="UP001328425"/>
    </source>
</evidence>